<accession>A0AA43TZ87</accession>
<keyword evidence="3" id="KW-1185">Reference proteome</keyword>
<dbReference type="AlphaFoldDB" id="A0AA43TZ87"/>
<dbReference type="EMBL" id="JAPUFD010000027">
    <property type="protein sequence ID" value="MDI1493473.1"/>
    <property type="molecule type" value="Genomic_DNA"/>
</dbReference>
<dbReference type="PANTHER" id="PTHR40780:SF2">
    <property type="entry name" value="DUF3669 DOMAIN-CONTAINING PROTEIN"/>
    <property type="match status" value="1"/>
</dbReference>
<evidence type="ECO:0000313" key="3">
    <source>
        <dbReference type="Proteomes" id="UP001161017"/>
    </source>
</evidence>
<organism evidence="2 3">
    <name type="scientific">Ramalina farinacea</name>
    <dbReference type="NCBI Taxonomy" id="258253"/>
    <lineage>
        <taxon>Eukaryota</taxon>
        <taxon>Fungi</taxon>
        <taxon>Dikarya</taxon>
        <taxon>Ascomycota</taxon>
        <taxon>Pezizomycotina</taxon>
        <taxon>Lecanoromycetes</taxon>
        <taxon>OSLEUM clade</taxon>
        <taxon>Lecanoromycetidae</taxon>
        <taxon>Lecanorales</taxon>
        <taxon>Lecanorineae</taxon>
        <taxon>Ramalinaceae</taxon>
        <taxon>Ramalina</taxon>
    </lineage>
</organism>
<dbReference type="Pfam" id="PF12417">
    <property type="entry name" value="DUF3669"/>
    <property type="match status" value="1"/>
</dbReference>
<dbReference type="InterPro" id="IPR022137">
    <property type="entry name" value="Znf_prot_DUF3669"/>
</dbReference>
<dbReference type="Proteomes" id="UP001161017">
    <property type="component" value="Unassembled WGS sequence"/>
</dbReference>
<dbReference type="PANTHER" id="PTHR40780">
    <property type="entry name" value="DUF3669 DOMAIN-CONTAINING PROTEIN"/>
    <property type="match status" value="1"/>
</dbReference>
<comment type="caution">
    <text evidence="2">The sequence shown here is derived from an EMBL/GenBank/DDBJ whole genome shotgun (WGS) entry which is preliminary data.</text>
</comment>
<gene>
    <name evidence="2" type="ORF">OHK93_005263</name>
</gene>
<sequence length="330" mass="37612">MHSGRKPPASEESGYRIIGRGTAGTIFEIPGSELAVKKGPNVDAIWDDFRLTNKVNKAFADDREMLQALFPEMVIQRLQNVFGAAFEVDRIMPIPKAEREELIDRYFEQDEEAKEKAKNDQSNESCLIGVYLGENELEKQAEEPYDNLENFPMRLNMLEEHLQEDTSILATEMAIALAVLHWQAQVDGQDCEFVLGSSIAGMADRRAPLQFGPDSRPQEVVATRLFNKREISLWVLNFDKAVETELSIQDVHTRLVNAFFGNDPYFPRPDVDPLLWGHFINAYLRPSQAVLRRRQVGGDTLSLPQEFIDRVVAKCKKDKLWDPEKDIIFG</sequence>
<protein>
    <recommendedName>
        <fullName evidence="1">DUF3669 domain-containing protein</fullName>
    </recommendedName>
</protein>
<evidence type="ECO:0000313" key="2">
    <source>
        <dbReference type="EMBL" id="MDI1493473.1"/>
    </source>
</evidence>
<name>A0AA43TZ87_9LECA</name>
<feature type="domain" description="DUF3669" evidence="1">
    <location>
        <begin position="233"/>
        <end position="294"/>
    </location>
</feature>
<evidence type="ECO:0000259" key="1">
    <source>
        <dbReference type="Pfam" id="PF12417"/>
    </source>
</evidence>
<reference evidence="2" key="1">
    <citation type="journal article" date="2023" name="Genome Biol. Evol.">
        <title>First Whole Genome Sequence and Flow Cytometry Genome Size Data for the Lichen-Forming Fungus Ramalina farinacea (Ascomycota).</title>
        <authorList>
            <person name="Llewellyn T."/>
            <person name="Mian S."/>
            <person name="Hill R."/>
            <person name="Leitch I.J."/>
            <person name="Gaya E."/>
        </authorList>
    </citation>
    <scope>NUCLEOTIDE SEQUENCE</scope>
    <source>
        <strain evidence="2">LIQ254RAFAR</strain>
    </source>
</reference>
<proteinExistence type="predicted"/>